<dbReference type="AlphaFoldDB" id="A0A5B6TMD0"/>
<accession>A0A5B6TMD0</accession>
<dbReference type="EMBL" id="VKKY01000001">
    <property type="protein sequence ID" value="KAA3440527.1"/>
    <property type="molecule type" value="Genomic_DNA"/>
</dbReference>
<evidence type="ECO:0000256" key="1">
    <source>
        <dbReference type="SAM" id="Phobius"/>
    </source>
</evidence>
<dbReference type="RefSeq" id="WP_149090158.1">
    <property type="nucleotide sequence ID" value="NZ_VKKY01000001.1"/>
</dbReference>
<sequence>MEGEKDKFLWKLAKKRVAFRRHLFTYAVINLLVWSVWYLNKGEDFNYMGLPWPAWLSLGWGVGLAFNYYDAYHGSHDYAVEREYQKLTRNKNL</sequence>
<dbReference type="OrthoDB" id="8965954at2"/>
<keyword evidence="1" id="KW-0472">Membrane</keyword>
<proteinExistence type="predicted"/>
<organism evidence="3 4">
    <name type="scientific">Rufibacter hautae</name>
    <dbReference type="NCBI Taxonomy" id="2595005"/>
    <lineage>
        <taxon>Bacteria</taxon>
        <taxon>Pseudomonadati</taxon>
        <taxon>Bacteroidota</taxon>
        <taxon>Cytophagia</taxon>
        <taxon>Cytophagales</taxon>
        <taxon>Hymenobacteraceae</taxon>
        <taxon>Rufibacter</taxon>
    </lineage>
</organism>
<name>A0A5B6TMD0_9BACT</name>
<feature type="transmembrane region" description="Helical" evidence="1">
    <location>
        <begin position="52"/>
        <end position="69"/>
    </location>
</feature>
<feature type="domain" description="2TM" evidence="2">
    <location>
        <begin position="13"/>
        <end position="76"/>
    </location>
</feature>
<evidence type="ECO:0000313" key="3">
    <source>
        <dbReference type="EMBL" id="KAA3440527.1"/>
    </source>
</evidence>
<gene>
    <name evidence="3" type="ORF">FOA19_07715</name>
</gene>
<keyword evidence="1" id="KW-1133">Transmembrane helix</keyword>
<protein>
    <submittedName>
        <fullName evidence="3">2TM domain-containing protein</fullName>
    </submittedName>
</protein>
<evidence type="ECO:0000313" key="4">
    <source>
        <dbReference type="Proteomes" id="UP000324133"/>
    </source>
</evidence>
<comment type="caution">
    <text evidence="3">The sequence shown here is derived from an EMBL/GenBank/DDBJ whole genome shotgun (WGS) entry which is preliminary data.</text>
</comment>
<dbReference type="Proteomes" id="UP000324133">
    <property type="component" value="Unassembled WGS sequence"/>
</dbReference>
<dbReference type="InterPro" id="IPR025698">
    <property type="entry name" value="2TM_dom"/>
</dbReference>
<feature type="transmembrane region" description="Helical" evidence="1">
    <location>
        <begin position="21"/>
        <end position="40"/>
    </location>
</feature>
<evidence type="ECO:0000259" key="2">
    <source>
        <dbReference type="Pfam" id="PF13239"/>
    </source>
</evidence>
<keyword evidence="4" id="KW-1185">Reference proteome</keyword>
<dbReference type="Pfam" id="PF13239">
    <property type="entry name" value="2TM"/>
    <property type="match status" value="1"/>
</dbReference>
<keyword evidence="1" id="KW-0812">Transmembrane</keyword>
<reference evidence="3 4" key="1">
    <citation type="submission" date="2019-07" db="EMBL/GenBank/DDBJ databases">
        <title>Rufibacter sp. nov., isolated from lake sediment.</title>
        <authorList>
            <person name="Qu J.-H."/>
        </authorList>
    </citation>
    <scope>NUCLEOTIDE SEQUENCE [LARGE SCALE GENOMIC DNA]</scope>
    <source>
        <strain evidence="3 4">NBS58-1</strain>
    </source>
</reference>